<sequence length="76" mass="8837">MKQSIWNTGLAILTITAITAVIHFANVNKVIREENTELQQINAELQLEYYKMQIQRDEAVDAVWIENNQKMKESTD</sequence>
<keyword evidence="1" id="KW-1133">Transmembrane helix</keyword>
<comment type="caution">
    <text evidence="2">The sequence shown here is derived from an EMBL/GenBank/DDBJ whole genome shotgun (WGS) entry which is preliminary data.</text>
</comment>
<keyword evidence="1" id="KW-0812">Transmembrane</keyword>
<dbReference type="Proteomes" id="UP000321558">
    <property type="component" value="Unassembled WGS sequence"/>
</dbReference>
<accession>A0A511ZIE4</accession>
<evidence type="ECO:0000313" key="2">
    <source>
        <dbReference type="EMBL" id="GEN87223.1"/>
    </source>
</evidence>
<feature type="transmembrane region" description="Helical" evidence="1">
    <location>
        <begin position="6"/>
        <end position="25"/>
    </location>
</feature>
<dbReference type="RefSeq" id="WP_147210225.1">
    <property type="nucleotide sequence ID" value="NZ_BJYM01000007.1"/>
</dbReference>
<organism evidence="2 3">
    <name type="scientific">Oceanobacillus sojae</name>
    <dbReference type="NCBI Taxonomy" id="582851"/>
    <lineage>
        <taxon>Bacteria</taxon>
        <taxon>Bacillati</taxon>
        <taxon>Bacillota</taxon>
        <taxon>Bacilli</taxon>
        <taxon>Bacillales</taxon>
        <taxon>Bacillaceae</taxon>
        <taxon>Oceanobacillus</taxon>
    </lineage>
</organism>
<dbReference type="EMBL" id="BJYM01000007">
    <property type="protein sequence ID" value="GEN87223.1"/>
    <property type="molecule type" value="Genomic_DNA"/>
</dbReference>
<evidence type="ECO:0000256" key="1">
    <source>
        <dbReference type="SAM" id="Phobius"/>
    </source>
</evidence>
<keyword evidence="1" id="KW-0472">Membrane</keyword>
<name>A0A511ZIE4_9BACI</name>
<evidence type="ECO:0000313" key="3">
    <source>
        <dbReference type="Proteomes" id="UP000321558"/>
    </source>
</evidence>
<dbReference type="AlphaFoldDB" id="A0A511ZIE4"/>
<gene>
    <name evidence="2" type="ORF">OSO01_19620</name>
</gene>
<keyword evidence="3" id="KW-1185">Reference proteome</keyword>
<proteinExistence type="predicted"/>
<protein>
    <submittedName>
        <fullName evidence="2">Uncharacterized protein</fullName>
    </submittedName>
</protein>
<reference evidence="2 3" key="1">
    <citation type="submission" date="2019-07" db="EMBL/GenBank/DDBJ databases">
        <title>Whole genome shotgun sequence of Oceanobacillus sojae NBRC 105379.</title>
        <authorList>
            <person name="Hosoyama A."/>
            <person name="Uohara A."/>
            <person name="Ohji S."/>
            <person name="Ichikawa N."/>
        </authorList>
    </citation>
    <scope>NUCLEOTIDE SEQUENCE [LARGE SCALE GENOMIC DNA]</scope>
    <source>
        <strain evidence="2 3">NBRC 105379</strain>
    </source>
</reference>